<feature type="domain" description="HAMP" evidence="16">
    <location>
        <begin position="178"/>
        <end position="233"/>
    </location>
</feature>
<dbReference type="SUPFAM" id="SSF47384">
    <property type="entry name" value="Homodimeric domain of signal transducing histidine kinase"/>
    <property type="match status" value="1"/>
</dbReference>
<gene>
    <name evidence="17" type="ORF">MPL1_11113</name>
</gene>
<dbReference type="STRING" id="1286106.MPL1_11113"/>
<dbReference type="SUPFAM" id="SSF55874">
    <property type="entry name" value="ATPase domain of HSP90 chaperone/DNA topoisomerase II/histidine kinase"/>
    <property type="match status" value="1"/>
</dbReference>
<evidence type="ECO:0000256" key="12">
    <source>
        <dbReference type="ARBA" id="ARBA00023012"/>
    </source>
</evidence>
<evidence type="ECO:0000256" key="7">
    <source>
        <dbReference type="ARBA" id="ARBA00022692"/>
    </source>
</evidence>
<dbReference type="SMART" id="SM00304">
    <property type="entry name" value="HAMP"/>
    <property type="match status" value="1"/>
</dbReference>
<name>M7PPA0_9GAMM</name>
<evidence type="ECO:0000256" key="9">
    <source>
        <dbReference type="ARBA" id="ARBA00022777"/>
    </source>
</evidence>
<dbReference type="PRINTS" id="PR00344">
    <property type="entry name" value="BCTRLSENSOR"/>
</dbReference>
<keyword evidence="11 14" id="KW-1133">Transmembrane helix</keyword>
<keyword evidence="12" id="KW-0902">Two-component regulatory system</keyword>
<evidence type="ECO:0000313" key="18">
    <source>
        <dbReference type="Proteomes" id="UP000012019"/>
    </source>
</evidence>
<evidence type="ECO:0000256" key="14">
    <source>
        <dbReference type="SAM" id="Phobius"/>
    </source>
</evidence>
<dbReference type="Pfam" id="PF00672">
    <property type="entry name" value="HAMP"/>
    <property type="match status" value="1"/>
</dbReference>
<keyword evidence="10" id="KW-0067">ATP-binding</keyword>
<evidence type="ECO:0000256" key="10">
    <source>
        <dbReference type="ARBA" id="ARBA00022840"/>
    </source>
</evidence>
<protein>
    <recommendedName>
        <fullName evidence="3">histidine kinase</fullName>
        <ecNumber evidence="3">2.7.13.3</ecNumber>
    </recommendedName>
</protein>
<dbReference type="EMBL" id="APHR01000062">
    <property type="protein sequence ID" value="EMR12264.1"/>
    <property type="molecule type" value="Genomic_DNA"/>
</dbReference>
<dbReference type="PROSITE" id="PS50109">
    <property type="entry name" value="HIS_KIN"/>
    <property type="match status" value="1"/>
</dbReference>
<evidence type="ECO:0000256" key="4">
    <source>
        <dbReference type="ARBA" id="ARBA00022475"/>
    </source>
</evidence>
<dbReference type="InterPro" id="IPR036097">
    <property type="entry name" value="HisK_dim/P_sf"/>
</dbReference>
<dbReference type="SMART" id="SM00388">
    <property type="entry name" value="HisKA"/>
    <property type="match status" value="1"/>
</dbReference>
<feature type="transmembrane region" description="Helical" evidence="14">
    <location>
        <begin position="160"/>
        <end position="180"/>
    </location>
</feature>
<dbReference type="Gene3D" id="3.30.565.10">
    <property type="entry name" value="Histidine kinase-like ATPase, C-terminal domain"/>
    <property type="match status" value="1"/>
</dbReference>
<evidence type="ECO:0000256" key="3">
    <source>
        <dbReference type="ARBA" id="ARBA00012438"/>
    </source>
</evidence>
<dbReference type="Proteomes" id="UP000012019">
    <property type="component" value="Unassembled WGS sequence"/>
</dbReference>
<keyword evidence="18" id="KW-1185">Reference proteome</keyword>
<dbReference type="PATRIC" id="fig|1286106.3.peg.2222"/>
<evidence type="ECO:0000256" key="8">
    <source>
        <dbReference type="ARBA" id="ARBA00022741"/>
    </source>
</evidence>
<comment type="subcellular location">
    <subcellularLocation>
        <location evidence="2">Cell membrane</location>
        <topology evidence="2">Multi-pass membrane protein</topology>
    </subcellularLocation>
</comment>
<keyword evidence="17" id="KW-0406">Ion transport</keyword>
<dbReference type="Gene3D" id="1.10.287.130">
    <property type="match status" value="1"/>
</dbReference>
<dbReference type="GO" id="GO:0034220">
    <property type="term" value="P:monoatomic ion transmembrane transport"/>
    <property type="evidence" value="ECO:0007669"/>
    <property type="project" value="UniProtKB-KW"/>
</dbReference>
<feature type="domain" description="Histidine kinase" evidence="15">
    <location>
        <begin position="241"/>
        <end position="451"/>
    </location>
</feature>
<dbReference type="PANTHER" id="PTHR45528:SF1">
    <property type="entry name" value="SENSOR HISTIDINE KINASE CPXA"/>
    <property type="match status" value="1"/>
</dbReference>
<dbReference type="GO" id="GO:0000155">
    <property type="term" value="F:phosphorelay sensor kinase activity"/>
    <property type="evidence" value="ECO:0007669"/>
    <property type="project" value="InterPro"/>
</dbReference>
<accession>M7PPA0</accession>
<dbReference type="GO" id="GO:0005524">
    <property type="term" value="F:ATP binding"/>
    <property type="evidence" value="ECO:0007669"/>
    <property type="project" value="UniProtKB-KW"/>
</dbReference>
<keyword evidence="5" id="KW-0597">Phosphoprotein</keyword>
<dbReference type="SUPFAM" id="SSF158472">
    <property type="entry name" value="HAMP domain-like"/>
    <property type="match status" value="1"/>
</dbReference>
<reference evidence="17 18" key="1">
    <citation type="journal article" date="2013" name="Genome Announc.">
        <title>Draft Genome Sequence of Methylophaga lonarensis MPLT, a Haloalkaliphilic (Non-Methane-Utilizing) Methylotroph.</title>
        <authorList>
            <person name="Shetty S.A."/>
            <person name="Marathe N.P."/>
            <person name="Munot H."/>
            <person name="Antony C.P."/>
            <person name="Dhotre D.P."/>
            <person name="Murrell J.C."/>
            <person name="Shouche Y.S."/>
        </authorList>
    </citation>
    <scope>NUCLEOTIDE SEQUENCE [LARGE SCALE GENOMIC DNA]</scope>
    <source>
        <strain evidence="17 18">MPL</strain>
    </source>
</reference>
<dbReference type="InterPro" id="IPR003661">
    <property type="entry name" value="HisK_dim/P_dom"/>
</dbReference>
<proteinExistence type="predicted"/>
<evidence type="ECO:0000256" key="13">
    <source>
        <dbReference type="ARBA" id="ARBA00023136"/>
    </source>
</evidence>
<dbReference type="InterPro" id="IPR003660">
    <property type="entry name" value="HAMP_dom"/>
</dbReference>
<keyword evidence="17" id="KW-0813">Transport</keyword>
<dbReference type="AlphaFoldDB" id="M7PPA0"/>
<dbReference type="RefSeq" id="WP_009727181.1">
    <property type="nucleotide sequence ID" value="NZ_APHR01000062.1"/>
</dbReference>
<keyword evidence="9 17" id="KW-0418">Kinase</keyword>
<comment type="catalytic activity">
    <reaction evidence="1">
        <text>ATP + protein L-histidine = ADP + protein N-phospho-L-histidine.</text>
        <dbReference type="EC" id="2.7.13.3"/>
    </reaction>
</comment>
<evidence type="ECO:0000259" key="15">
    <source>
        <dbReference type="PROSITE" id="PS50109"/>
    </source>
</evidence>
<dbReference type="InterPro" id="IPR050398">
    <property type="entry name" value="HssS/ArlS-like"/>
</dbReference>
<dbReference type="PANTHER" id="PTHR45528">
    <property type="entry name" value="SENSOR HISTIDINE KINASE CPXA"/>
    <property type="match status" value="1"/>
</dbReference>
<evidence type="ECO:0000313" key="17">
    <source>
        <dbReference type="EMBL" id="EMR12264.1"/>
    </source>
</evidence>
<evidence type="ECO:0000256" key="1">
    <source>
        <dbReference type="ARBA" id="ARBA00000085"/>
    </source>
</evidence>
<keyword evidence="6" id="KW-0808">Transferase</keyword>
<dbReference type="PROSITE" id="PS50885">
    <property type="entry name" value="HAMP"/>
    <property type="match status" value="1"/>
</dbReference>
<dbReference type="Gene3D" id="1.10.8.500">
    <property type="entry name" value="HAMP domain in histidine kinase"/>
    <property type="match status" value="1"/>
</dbReference>
<comment type="caution">
    <text evidence="17">The sequence shown here is derived from an EMBL/GenBank/DDBJ whole genome shotgun (WGS) entry which is preliminary data.</text>
</comment>
<dbReference type="SMART" id="SM00387">
    <property type="entry name" value="HATPase_c"/>
    <property type="match status" value="1"/>
</dbReference>
<dbReference type="CDD" id="cd00082">
    <property type="entry name" value="HisKA"/>
    <property type="match status" value="1"/>
</dbReference>
<dbReference type="CDD" id="cd06225">
    <property type="entry name" value="HAMP"/>
    <property type="match status" value="1"/>
</dbReference>
<dbReference type="Pfam" id="PF00512">
    <property type="entry name" value="HisKA"/>
    <property type="match status" value="1"/>
</dbReference>
<evidence type="ECO:0000256" key="2">
    <source>
        <dbReference type="ARBA" id="ARBA00004651"/>
    </source>
</evidence>
<keyword evidence="17" id="KW-0407">Ion channel</keyword>
<dbReference type="InterPro" id="IPR003594">
    <property type="entry name" value="HATPase_dom"/>
</dbReference>
<dbReference type="OrthoDB" id="9804645at2"/>
<organism evidence="17 18">
    <name type="scientific">Methylophaga lonarensis MPL</name>
    <dbReference type="NCBI Taxonomy" id="1286106"/>
    <lineage>
        <taxon>Bacteria</taxon>
        <taxon>Pseudomonadati</taxon>
        <taxon>Pseudomonadota</taxon>
        <taxon>Gammaproteobacteria</taxon>
        <taxon>Thiotrichales</taxon>
        <taxon>Piscirickettsiaceae</taxon>
        <taxon>Methylophaga</taxon>
    </lineage>
</organism>
<sequence>MMSRLFWKFFFAFWLAVLVAGLSIGLGVQLRHNAMQEQQQAAPIQISRHASALISVAESIGDYGGRDALSQFLLDQQAVAKQPLMAVNDNGQELLDREVSEHAIETARNFLSQEGWPRPVRQVQLEDGERYLLFIAQSEDMPSDMPRWEQRKRPPPTPSVMIIAWSLSGLIFSALLAWWFTQPIRHLRRAFLNFASGKLETRVGSAMGKRRDELAELGHQFDEMADRISQLIGAQRQLLHDVSHELRSPLARMQAAIGLAEQNPAQQAAVLERIEKESQRIDVLIGDLLNLSRIDTGVDNSHALETIDIAELVDEIVEDARIEAHRKQQQIQLHRPERIMATIRRNLFLSAVENILRNAVKYSPEKSLIVVELRYDANKLTIRVTDQGPGVAETALDKIFDPFYRASQSYAQQSSGLGLTIARRAVHAMNGSIEAHNHAQGGLEVIISLPV</sequence>
<dbReference type="eggNOG" id="COG2205">
    <property type="taxonomic scope" value="Bacteria"/>
</dbReference>
<evidence type="ECO:0000256" key="5">
    <source>
        <dbReference type="ARBA" id="ARBA00022553"/>
    </source>
</evidence>
<dbReference type="InterPro" id="IPR005467">
    <property type="entry name" value="His_kinase_dom"/>
</dbReference>
<dbReference type="GO" id="GO:0005886">
    <property type="term" value="C:plasma membrane"/>
    <property type="evidence" value="ECO:0007669"/>
    <property type="project" value="UniProtKB-SubCell"/>
</dbReference>
<keyword evidence="8" id="KW-0547">Nucleotide-binding</keyword>
<dbReference type="Pfam" id="PF02518">
    <property type="entry name" value="HATPase_c"/>
    <property type="match status" value="1"/>
</dbReference>
<evidence type="ECO:0000259" key="16">
    <source>
        <dbReference type="PROSITE" id="PS50885"/>
    </source>
</evidence>
<evidence type="ECO:0000256" key="6">
    <source>
        <dbReference type="ARBA" id="ARBA00022679"/>
    </source>
</evidence>
<keyword evidence="13 14" id="KW-0472">Membrane</keyword>
<evidence type="ECO:0000256" key="11">
    <source>
        <dbReference type="ARBA" id="ARBA00022989"/>
    </source>
</evidence>
<dbReference type="EC" id="2.7.13.3" evidence="3"/>
<keyword evidence="7 14" id="KW-0812">Transmembrane</keyword>
<dbReference type="InterPro" id="IPR004358">
    <property type="entry name" value="Sig_transdc_His_kin-like_C"/>
</dbReference>
<dbReference type="InterPro" id="IPR036890">
    <property type="entry name" value="HATPase_C_sf"/>
</dbReference>
<keyword evidence="4" id="KW-1003">Cell membrane</keyword>